<dbReference type="PIRSF" id="PIRSF021320">
    <property type="entry name" value="DUF984"/>
    <property type="match status" value="1"/>
</dbReference>
<dbReference type="STRING" id="331679.IV81_GL001767"/>
<proteinExistence type="predicted"/>
<dbReference type="EMBL" id="JQBX01000009">
    <property type="protein sequence ID" value="KRN93909.1"/>
    <property type="molecule type" value="Genomic_DNA"/>
</dbReference>
<dbReference type="PANTHER" id="PTHR39203">
    <property type="entry name" value="CYTOPLASMIC PROTEIN-RELATED"/>
    <property type="match status" value="1"/>
</dbReference>
<dbReference type="AlphaFoldDB" id="A0A0R2L225"/>
<dbReference type="PATRIC" id="fig|331679.3.peg.1803"/>
<dbReference type="PANTHER" id="PTHR39203:SF1">
    <property type="entry name" value="CYTOPLASMIC PROTEIN"/>
    <property type="match status" value="1"/>
</dbReference>
<dbReference type="Gene3D" id="3.10.400.10">
    <property type="entry name" value="Sulfate adenylyltransferase"/>
    <property type="match status" value="1"/>
</dbReference>
<name>A0A0R2L225_9LACO</name>
<reference evidence="2 3" key="1">
    <citation type="journal article" date="2015" name="Genome Announc.">
        <title>Expanding the biotechnology potential of lactobacilli through comparative genomics of 213 strains and associated genera.</title>
        <authorList>
            <person name="Sun Z."/>
            <person name="Harris H.M."/>
            <person name="McCann A."/>
            <person name="Guo C."/>
            <person name="Argimon S."/>
            <person name="Zhang W."/>
            <person name="Yang X."/>
            <person name="Jeffery I.B."/>
            <person name="Cooney J.C."/>
            <person name="Kagawa T.F."/>
            <person name="Liu W."/>
            <person name="Song Y."/>
            <person name="Salvetti E."/>
            <person name="Wrobel A."/>
            <person name="Rasinkangas P."/>
            <person name="Parkhill J."/>
            <person name="Rea M.C."/>
            <person name="O'Sullivan O."/>
            <person name="Ritari J."/>
            <person name="Douillard F.P."/>
            <person name="Paul Ross R."/>
            <person name="Yang R."/>
            <person name="Briner A.E."/>
            <person name="Felis G.E."/>
            <person name="de Vos W.M."/>
            <person name="Barrangou R."/>
            <person name="Klaenhammer T.R."/>
            <person name="Caufield P.W."/>
            <person name="Cui Y."/>
            <person name="Zhang H."/>
            <person name="O'Toole P.W."/>
        </authorList>
    </citation>
    <scope>NUCLEOTIDE SEQUENCE [LARGE SCALE GENOMIC DNA]</scope>
    <source>
        <strain evidence="2 3">DSM 18001</strain>
    </source>
</reference>
<dbReference type="InterPro" id="IPR009326">
    <property type="entry name" value="DUF984"/>
</dbReference>
<comment type="caution">
    <text evidence="2">The sequence shown here is derived from an EMBL/GenBank/DDBJ whole genome shotgun (WGS) entry which is preliminary data.</text>
</comment>
<dbReference type="SMART" id="SM01022">
    <property type="entry name" value="ASCH"/>
    <property type="match status" value="1"/>
</dbReference>
<dbReference type="SUPFAM" id="SSF88697">
    <property type="entry name" value="PUA domain-like"/>
    <property type="match status" value="1"/>
</dbReference>
<dbReference type="RefSeq" id="WP_057802772.1">
    <property type="nucleotide sequence ID" value="NZ_JQBX01000009.1"/>
</dbReference>
<evidence type="ECO:0000313" key="3">
    <source>
        <dbReference type="Proteomes" id="UP000051859"/>
    </source>
</evidence>
<dbReference type="InterPro" id="IPR007374">
    <property type="entry name" value="ASCH_domain"/>
</dbReference>
<gene>
    <name evidence="2" type="ORF">IV81_GL001767</name>
</gene>
<keyword evidence="3" id="KW-1185">Reference proteome</keyword>
<dbReference type="InterPro" id="IPR015947">
    <property type="entry name" value="PUA-like_sf"/>
</dbReference>
<organism evidence="2 3">
    <name type="scientific">Pediococcus stilesii</name>
    <dbReference type="NCBI Taxonomy" id="331679"/>
    <lineage>
        <taxon>Bacteria</taxon>
        <taxon>Bacillati</taxon>
        <taxon>Bacillota</taxon>
        <taxon>Bacilli</taxon>
        <taxon>Lactobacillales</taxon>
        <taxon>Lactobacillaceae</taxon>
        <taxon>Pediococcus</taxon>
    </lineage>
</organism>
<feature type="domain" description="ASCH" evidence="1">
    <location>
        <begin position="26"/>
        <end position="151"/>
    </location>
</feature>
<evidence type="ECO:0000259" key="1">
    <source>
        <dbReference type="SMART" id="SM01022"/>
    </source>
</evidence>
<dbReference type="CDD" id="cd06553">
    <property type="entry name" value="ASCH_Ef3133_like"/>
    <property type="match status" value="1"/>
</dbReference>
<dbReference type="Pfam" id="PF04266">
    <property type="entry name" value="ASCH"/>
    <property type="match status" value="1"/>
</dbReference>
<dbReference type="Proteomes" id="UP000051859">
    <property type="component" value="Unassembled WGS sequence"/>
</dbReference>
<evidence type="ECO:0000313" key="2">
    <source>
        <dbReference type="EMBL" id="KRN93909.1"/>
    </source>
</evidence>
<protein>
    <recommendedName>
        <fullName evidence="1">ASCH domain-containing protein</fullName>
    </recommendedName>
</protein>
<accession>A0A0R2L225</accession>
<sequence>MATPAEHMWNEFVEKNNITKGNFQTRWFGQQDQPDEIDRLNDLILHGQKRSTSKPLAYYAAEQEAVPQVGDYYVLLNGEMKPVAIIQTVVSELIPFLRVSAEHAYNEGEGDLSLEDWRTRSSKKFTELMSNYDSKFSEDDPIVTEVFKVVHSEG</sequence>